<proteinExistence type="predicted"/>
<evidence type="ECO:0000256" key="1">
    <source>
        <dbReference type="SAM" id="MobiDB-lite"/>
    </source>
</evidence>
<dbReference type="EMBL" id="CAAALY010127592">
    <property type="protein sequence ID" value="VEL31885.1"/>
    <property type="molecule type" value="Genomic_DNA"/>
</dbReference>
<evidence type="ECO:0000313" key="3">
    <source>
        <dbReference type="Proteomes" id="UP000784294"/>
    </source>
</evidence>
<accession>A0A3S5AAK5</accession>
<sequence length="123" mass="13219">NEVTPGWNDPPNIVQSTKEADRKRPSRPRAFHSLDGNPKFVIKSGDSPQIPSAPLVNLLTLPSQTALQDSQSNTSLAAFIPFTPIPYVPHTMNQSFLSNPGLLSTEPPSSGGTSSKVIWNNGL</sequence>
<evidence type="ECO:0000313" key="2">
    <source>
        <dbReference type="EMBL" id="VEL31885.1"/>
    </source>
</evidence>
<protein>
    <submittedName>
        <fullName evidence="2">Uncharacterized protein</fullName>
    </submittedName>
</protein>
<comment type="caution">
    <text evidence="2">The sequence shown here is derived from an EMBL/GenBank/DDBJ whole genome shotgun (WGS) entry which is preliminary data.</text>
</comment>
<feature type="non-terminal residue" evidence="2">
    <location>
        <position position="1"/>
    </location>
</feature>
<dbReference type="AlphaFoldDB" id="A0A3S5AAK5"/>
<dbReference type="Proteomes" id="UP000784294">
    <property type="component" value="Unassembled WGS sequence"/>
</dbReference>
<name>A0A3S5AAK5_9PLAT</name>
<feature type="region of interest" description="Disordered" evidence="1">
    <location>
        <begin position="1"/>
        <end position="39"/>
    </location>
</feature>
<feature type="region of interest" description="Disordered" evidence="1">
    <location>
        <begin position="99"/>
        <end position="123"/>
    </location>
</feature>
<feature type="compositionally biased region" description="Low complexity" evidence="1">
    <location>
        <begin position="104"/>
        <end position="115"/>
    </location>
</feature>
<keyword evidence="3" id="KW-1185">Reference proteome</keyword>
<reference evidence="2" key="1">
    <citation type="submission" date="2018-11" db="EMBL/GenBank/DDBJ databases">
        <authorList>
            <consortium name="Pathogen Informatics"/>
        </authorList>
    </citation>
    <scope>NUCLEOTIDE SEQUENCE</scope>
</reference>
<gene>
    <name evidence="2" type="ORF">PXEA_LOCUS25325</name>
</gene>
<organism evidence="2 3">
    <name type="scientific">Protopolystoma xenopodis</name>
    <dbReference type="NCBI Taxonomy" id="117903"/>
    <lineage>
        <taxon>Eukaryota</taxon>
        <taxon>Metazoa</taxon>
        <taxon>Spiralia</taxon>
        <taxon>Lophotrochozoa</taxon>
        <taxon>Platyhelminthes</taxon>
        <taxon>Monogenea</taxon>
        <taxon>Polyopisthocotylea</taxon>
        <taxon>Polystomatidea</taxon>
        <taxon>Polystomatidae</taxon>
        <taxon>Protopolystoma</taxon>
    </lineage>
</organism>